<feature type="transmembrane region" description="Helical" evidence="7">
    <location>
        <begin position="270"/>
        <end position="290"/>
    </location>
</feature>
<dbReference type="Pfam" id="PF00953">
    <property type="entry name" value="Glycos_transf_4"/>
    <property type="match status" value="1"/>
</dbReference>
<feature type="transmembrane region" description="Helical" evidence="7">
    <location>
        <begin position="133"/>
        <end position="150"/>
    </location>
</feature>
<gene>
    <name evidence="8" type="ORF">JCM17207_04610</name>
</gene>
<evidence type="ECO:0000256" key="2">
    <source>
        <dbReference type="ARBA" id="ARBA00022475"/>
    </source>
</evidence>
<feature type="transmembrane region" description="Helical" evidence="7">
    <location>
        <begin position="213"/>
        <end position="236"/>
    </location>
</feature>
<protein>
    <recommendedName>
        <fullName evidence="10">Glycosyl transferase family 4</fullName>
    </recommendedName>
</protein>
<feature type="transmembrane region" description="Helical" evidence="7">
    <location>
        <begin position="162"/>
        <end position="183"/>
    </location>
</feature>
<keyword evidence="2" id="KW-1003">Cell membrane</keyword>
<organism evidence="8 9">
    <name type="scientific">Faecalibacterium gallinarum</name>
    <dbReference type="NCBI Taxonomy" id="2903556"/>
    <lineage>
        <taxon>Bacteria</taxon>
        <taxon>Bacillati</taxon>
        <taxon>Bacillota</taxon>
        <taxon>Clostridia</taxon>
        <taxon>Eubacteriales</taxon>
        <taxon>Oscillospiraceae</taxon>
        <taxon>Faecalibacterium</taxon>
    </lineage>
</organism>
<dbReference type="GO" id="GO:0016780">
    <property type="term" value="F:phosphotransferase activity, for other substituted phosphate groups"/>
    <property type="evidence" value="ECO:0007669"/>
    <property type="project" value="InterPro"/>
</dbReference>
<comment type="caution">
    <text evidence="8">The sequence shown here is derived from an EMBL/GenBank/DDBJ whole genome shotgun (WGS) entry which is preliminary data.</text>
</comment>
<evidence type="ECO:0008006" key="10">
    <source>
        <dbReference type="Google" id="ProtNLM"/>
    </source>
</evidence>
<evidence type="ECO:0000256" key="7">
    <source>
        <dbReference type="SAM" id="Phobius"/>
    </source>
</evidence>
<evidence type="ECO:0000256" key="3">
    <source>
        <dbReference type="ARBA" id="ARBA00022679"/>
    </source>
</evidence>
<proteinExistence type="predicted"/>
<evidence type="ECO:0000256" key="5">
    <source>
        <dbReference type="ARBA" id="ARBA00022989"/>
    </source>
</evidence>
<dbReference type="GO" id="GO:0071555">
    <property type="term" value="P:cell wall organization"/>
    <property type="evidence" value="ECO:0007669"/>
    <property type="project" value="TreeGrafter"/>
</dbReference>
<evidence type="ECO:0000256" key="6">
    <source>
        <dbReference type="ARBA" id="ARBA00023136"/>
    </source>
</evidence>
<dbReference type="GO" id="GO:0005886">
    <property type="term" value="C:plasma membrane"/>
    <property type="evidence" value="ECO:0007669"/>
    <property type="project" value="UniProtKB-SubCell"/>
</dbReference>
<keyword evidence="6 7" id="KW-0472">Membrane</keyword>
<dbReference type="RefSeq" id="WP_238316088.1">
    <property type="nucleotide sequence ID" value="NZ_BQKV01000020.1"/>
</dbReference>
<dbReference type="EMBL" id="BQKV01000020">
    <property type="protein sequence ID" value="GJN63836.1"/>
    <property type="molecule type" value="Genomic_DNA"/>
</dbReference>
<feature type="transmembrane region" description="Helical" evidence="7">
    <location>
        <begin position="94"/>
        <end position="113"/>
    </location>
</feature>
<feature type="transmembrane region" description="Helical" evidence="7">
    <location>
        <begin position="243"/>
        <end position="264"/>
    </location>
</feature>
<sequence length="340" mass="35578">MIRFALVVASTLGFFLTAAIGNLMVPLLRALSRPHQEGQKEPVQPSPGWSPQEHGVPTLGGLCFMTGTLAAVGMGWTVVCLLQPELLGDGSQMTTRLLLMLGGAFAFGAVGLADDLARLRPPQILGLRTGTRLALELAAAVGVVLALYTSECLPTGWAWPGLGYLELGAGAGPVWAALLVALAESARCLNGPDGVCSGAAFVAMLGLMSTMTLLGYFPLAVLPAALAGALMAFLLWNFPPARLLPGMTGCLFLAGGVGCVPLAIGRPALILALGLPFFAAGALELAQTLWRRLAHKALFPVWPLERWLERRGLRPETVFCLFCGLAVCGLVLAMQLARLG</sequence>
<dbReference type="GO" id="GO:0044038">
    <property type="term" value="P:cell wall macromolecule biosynthetic process"/>
    <property type="evidence" value="ECO:0007669"/>
    <property type="project" value="TreeGrafter"/>
</dbReference>
<dbReference type="Proteomes" id="UP001055185">
    <property type="component" value="Unassembled WGS sequence"/>
</dbReference>
<keyword evidence="3" id="KW-0808">Transferase</keyword>
<evidence type="ECO:0000313" key="8">
    <source>
        <dbReference type="EMBL" id="GJN63836.1"/>
    </source>
</evidence>
<evidence type="ECO:0000313" key="9">
    <source>
        <dbReference type="Proteomes" id="UP001055185"/>
    </source>
</evidence>
<feature type="transmembrane region" description="Helical" evidence="7">
    <location>
        <begin position="59"/>
        <end position="82"/>
    </location>
</feature>
<dbReference type="AlphaFoldDB" id="A0AA37IWQ8"/>
<feature type="transmembrane region" description="Helical" evidence="7">
    <location>
        <begin position="318"/>
        <end position="337"/>
    </location>
</feature>
<accession>A0AA37IWQ8</accession>
<comment type="subcellular location">
    <subcellularLocation>
        <location evidence="1">Cell membrane</location>
        <topology evidence="1">Multi-pass membrane protein</topology>
    </subcellularLocation>
</comment>
<keyword evidence="5 7" id="KW-1133">Transmembrane helix</keyword>
<evidence type="ECO:0000256" key="1">
    <source>
        <dbReference type="ARBA" id="ARBA00004651"/>
    </source>
</evidence>
<name>A0AA37IWQ8_9FIRM</name>
<dbReference type="PANTHER" id="PTHR22926:SF3">
    <property type="entry name" value="UNDECAPRENYL-PHOSPHATE ALPHA-N-ACETYLGLUCOSAMINYL 1-PHOSPHATE TRANSFERASE"/>
    <property type="match status" value="1"/>
</dbReference>
<dbReference type="InterPro" id="IPR000715">
    <property type="entry name" value="Glycosyl_transferase_4"/>
</dbReference>
<keyword evidence="9" id="KW-1185">Reference proteome</keyword>
<reference evidence="8" key="1">
    <citation type="journal article" date="2022" name="Int. J. Syst. Evol. Microbiol.">
        <title>Genome-based, phenotypic and chemotaxonomic classification of Faecalibacterium strains: proposal of three novel species Faecalibacterium duncaniae sp. nov., Faecalibacterium hattorii sp. nov. and Faecalibacterium gallinarum sp. nov. .</title>
        <authorList>
            <person name="Sakamoto M."/>
            <person name="Sakurai N."/>
            <person name="Tanno H."/>
            <person name="Iino T."/>
            <person name="Ohkuma M."/>
            <person name="Endo A."/>
        </authorList>
    </citation>
    <scope>NUCLEOTIDE SEQUENCE</scope>
    <source>
        <strain evidence="8">JCM 17207</strain>
    </source>
</reference>
<evidence type="ECO:0000256" key="4">
    <source>
        <dbReference type="ARBA" id="ARBA00022692"/>
    </source>
</evidence>
<dbReference type="PANTHER" id="PTHR22926">
    <property type="entry name" value="PHOSPHO-N-ACETYLMURAMOYL-PENTAPEPTIDE-TRANSFERASE"/>
    <property type="match status" value="1"/>
</dbReference>
<keyword evidence="4 7" id="KW-0812">Transmembrane</keyword>